<evidence type="ECO:0000313" key="4">
    <source>
        <dbReference type="Proteomes" id="UP001158576"/>
    </source>
</evidence>
<evidence type="ECO:0000256" key="2">
    <source>
        <dbReference type="ARBA" id="ARBA00019069"/>
    </source>
</evidence>
<dbReference type="InterPro" id="IPR036069">
    <property type="entry name" value="DUF34/NIF3_sf"/>
</dbReference>
<gene>
    <name evidence="3" type="ORF">OKIOD_LOCUS6959</name>
</gene>
<dbReference type="Pfam" id="PF01784">
    <property type="entry name" value="DUF34_NIF3"/>
    <property type="match status" value="1"/>
</dbReference>
<sequence>MKLRAFCDVLEKLAPTRHAAKWDNVGLLLEPADCFVERVLLTNDLTSRVMKEAVDFKGRLLFFYDDRNNWKDRIVTECLKNNIAIYSPHTAHDAWAEGVNAWLIEGILGHSKHVPISPTFDTREMYEISGQARDSVDRKAFRKNFNKTKISDAGELSGRIFKRDLPKLSEKYLSSIDNFQLVCLGSIPVEGTGMGRKGVLTEPMKLSEVVDLTKRHLKLPNLRLVTANDTGPDGLVSTIAVCAGSGASVLSHAGKVDLWVTGEMGHHEALDAQENNTSVILAEHSNTERGFLESFKTKIMENDMVKKRDIQFIVSELDSDPIKVV</sequence>
<organism evidence="3 4">
    <name type="scientific">Oikopleura dioica</name>
    <name type="common">Tunicate</name>
    <dbReference type="NCBI Taxonomy" id="34765"/>
    <lineage>
        <taxon>Eukaryota</taxon>
        <taxon>Metazoa</taxon>
        <taxon>Chordata</taxon>
        <taxon>Tunicata</taxon>
        <taxon>Appendicularia</taxon>
        <taxon>Copelata</taxon>
        <taxon>Oikopleuridae</taxon>
        <taxon>Oikopleura</taxon>
    </lineage>
</organism>
<dbReference type="PANTHER" id="PTHR13799:SF13">
    <property type="entry name" value="NIF3-LIKE PROTEIN 1"/>
    <property type="match status" value="1"/>
</dbReference>
<comment type="similarity">
    <text evidence="1">Belongs to the GTP cyclohydrolase I type 2/NIF3 family.</text>
</comment>
<dbReference type="Gene3D" id="3.40.1390.30">
    <property type="entry name" value="NIF3 (NGG1p interacting factor 3)-like"/>
    <property type="match status" value="2"/>
</dbReference>
<name>A0ABN7SGS1_OIKDI</name>
<dbReference type="PANTHER" id="PTHR13799">
    <property type="entry name" value="NGG1 INTERACTING FACTOR 3"/>
    <property type="match status" value="1"/>
</dbReference>
<dbReference type="InterPro" id="IPR002678">
    <property type="entry name" value="DUF34/NIF3"/>
</dbReference>
<dbReference type="Proteomes" id="UP001158576">
    <property type="component" value="Chromosome XSR"/>
</dbReference>
<keyword evidence="4" id="KW-1185">Reference proteome</keyword>
<proteinExistence type="inferred from homology"/>
<dbReference type="NCBIfam" id="TIGR00486">
    <property type="entry name" value="YbgI_SA1388"/>
    <property type="match status" value="1"/>
</dbReference>
<protein>
    <recommendedName>
        <fullName evidence="2">NIF3-like protein 1</fullName>
    </recommendedName>
</protein>
<evidence type="ECO:0000313" key="3">
    <source>
        <dbReference type="EMBL" id="CAG5098138.1"/>
    </source>
</evidence>
<dbReference type="SUPFAM" id="SSF102705">
    <property type="entry name" value="NIF3 (NGG1p interacting factor 3)-like"/>
    <property type="match status" value="1"/>
</dbReference>
<dbReference type="EMBL" id="OU015569">
    <property type="protein sequence ID" value="CAG5098138.1"/>
    <property type="molecule type" value="Genomic_DNA"/>
</dbReference>
<accession>A0ABN7SGS1</accession>
<reference evidence="3 4" key="1">
    <citation type="submission" date="2021-04" db="EMBL/GenBank/DDBJ databases">
        <authorList>
            <person name="Bliznina A."/>
        </authorList>
    </citation>
    <scope>NUCLEOTIDE SEQUENCE [LARGE SCALE GENOMIC DNA]</scope>
</reference>
<evidence type="ECO:0000256" key="1">
    <source>
        <dbReference type="ARBA" id="ARBA00006964"/>
    </source>
</evidence>